<dbReference type="InterPro" id="IPR050491">
    <property type="entry name" value="AmpC-like"/>
</dbReference>
<dbReference type="AlphaFoldDB" id="A0A7H8N2V4"/>
<dbReference type="SUPFAM" id="SSF56601">
    <property type="entry name" value="beta-lactamase/transpeptidase-like"/>
    <property type="match status" value="1"/>
</dbReference>
<proteinExistence type="predicted"/>
<reference evidence="2 3" key="1">
    <citation type="submission" date="2020-06" db="EMBL/GenBank/DDBJ databases">
        <title>Genome mining for natural products.</title>
        <authorList>
            <person name="Zhang B."/>
            <person name="Shi J."/>
            <person name="Ge H."/>
        </authorList>
    </citation>
    <scope>NUCLEOTIDE SEQUENCE [LARGE SCALE GENOMIC DNA]</scope>
    <source>
        <strain evidence="2 3">NA00687</strain>
    </source>
</reference>
<dbReference type="RefSeq" id="WP_176160452.1">
    <property type="nucleotide sequence ID" value="NZ_CP054929.1"/>
</dbReference>
<accession>A0A7H8N2V4</accession>
<evidence type="ECO:0000259" key="1">
    <source>
        <dbReference type="Pfam" id="PF00144"/>
    </source>
</evidence>
<name>A0A7H8N2V4_9ACTN</name>
<dbReference type="Gene3D" id="3.40.710.10">
    <property type="entry name" value="DD-peptidase/beta-lactamase superfamily"/>
    <property type="match status" value="1"/>
</dbReference>
<keyword evidence="3" id="KW-1185">Reference proteome</keyword>
<sequence>MANVVSLGHEKIQRVLDRAVAEMHIPGIVAEVKGPDGVWLGTAGLADITTGRRRRSGEYVHIGSAGKAFTSATMLRLEAEGKLDIDDPVDKWLPGLLGDKGYDGDRITIRHLLNNTSGLFITGLAPEISRRYSSRSGFLANRFTTWTTDELLELAVSQPPVHEPGAGFSYSNGGYYLAGAIIEKVTGNSYAQEVDRTIIRPLGLSHTYVRPADDTGYPNPHPRAYSEIFLREGVDPEDVTAENWRSMFESPGLGPLDTTDFNSSWAWAAGNVVSTTSEMVRVLEAFASGSLLPPEQHRKMWTTVSTEGGNWMPHARYGLGVFELEEAVTDGLTLRGVGGSLQGSHIAVVGTPDGEHTIAFHTNTEYRTWSLIFDLVAAEFGIPAIEIP</sequence>
<gene>
    <name evidence="2" type="ORF">HUT08_03225</name>
</gene>
<dbReference type="Proteomes" id="UP000509303">
    <property type="component" value="Chromosome"/>
</dbReference>
<evidence type="ECO:0000313" key="3">
    <source>
        <dbReference type="Proteomes" id="UP000509303"/>
    </source>
</evidence>
<dbReference type="PANTHER" id="PTHR46825:SF7">
    <property type="entry name" value="D-ALANYL-D-ALANINE CARBOXYPEPTIDASE"/>
    <property type="match status" value="1"/>
</dbReference>
<evidence type="ECO:0000313" key="2">
    <source>
        <dbReference type="EMBL" id="QKW48719.1"/>
    </source>
</evidence>
<feature type="domain" description="Beta-lactamase-related" evidence="1">
    <location>
        <begin position="13"/>
        <end position="369"/>
    </location>
</feature>
<dbReference type="InterPro" id="IPR001466">
    <property type="entry name" value="Beta-lactam-related"/>
</dbReference>
<dbReference type="EMBL" id="CP054929">
    <property type="protein sequence ID" value="QKW48719.1"/>
    <property type="molecule type" value="Genomic_DNA"/>
</dbReference>
<dbReference type="Pfam" id="PF00144">
    <property type="entry name" value="Beta-lactamase"/>
    <property type="match status" value="1"/>
</dbReference>
<dbReference type="InterPro" id="IPR012338">
    <property type="entry name" value="Beta-lactam/transpept-like"/>
</dbReference>
<dbReference type="PANTHER" id="PTHR46825">
    <property type="entry name" value="D-ALANYL-D-ALANINE-CARBOXYPEPTIDASE/ENDOPEPTIDASE AMPH"/>
    <property type="match status" value="1"/>
</dbReference>
<organism evidence="2 3">
    <name type="scientific">Streptomyces buecherae</name>
    <dbReference type="NCBI Taxonomy" id="2763006"/>
    <lineage>
        <taxon>Bacteria</taxon>
        <taxon>Bacillati</taxon>
        <taxon>Actinomycetota</taxon>
        <taxon>Actinomycetes</taxon>
        <taxon>Kitasatosporales</taxon>
        <taxon>Streptomycetaceae</taxon>
        <taxon>Streptomyces</taxon>
    </lineage>
</organism>
<protein>
    <submittedName>
        <fullName evidence="2">Beta-lactamase family protein</fullName>
    </submittedName>
</protein>